<dbReference type="InterPro" id="IPR027417">
    <property type="entry name" value="P-loop_NTPase"/>
</dbReference>
<protein>
    <recommendedName>
        <fullName evidence="4">ABC transporter domain-containing protein</fullName>
    </recommendedName>
</protein>
<evidence type="ECO:0000313" key="5">
    <source>
        <dbReference type="EMBL" id="WRT63748.1"/>
    </source>
</evidence>
<dbReference type="SUPFAM" id="SSF52540">
    <property type="entry name" value="P-loop containing nucleoside triphosphate hydrolases"/>
    <property type="match status" value="1"/>
</dbReference>
<dbReference type="RefSeq" id="XP_062788488.1">
    <property type="nucleotide sequence ID" value="XM_062932437.1"/>
</dbReference>
<reference evidence="5 6" key="1">
    <citation type="submission" date="2024-01" db="EMBL/GenBank/DDBJ databases">
        <title>Comparative genomics of Cryptococcus and Kwoniella reveals pathogenesis evolution and contrasting modes of karyotype evolution via chromosome fusion or intercentromeric recombination.</title>
        <authorList>
            <person name="Coelho M.A."/>
            <person name="David-Palma M."/>
            <person name="Shea T."/>
            <person name="Bowers K."/>
            <person name="McGinley-Smith S."/>
            <person name="Mohammad A.W."/>
            <person name="Gnirke A."/>
            <person name="Yurkov A.M."/>
            <person name="Nowrousian M."/>
            <person name="Sun S."/>
            <person name="Cuomo C.A."/>
            <person name="Heitman J."/>
        </authorList>
    </citation>
    <scope>NUCLEOTIDE SEQUENCE [LARGE SCALE GENOMIC DNA]</scope>
    <source>
        <strain evidence="5">CBS 11374</strain>
    </source>
</reference>
<evidence type="ECO:0000256" key="3">
    <source>
        <dbReference type="SAM" id="MobiDB-lite"/>
    </source>
</evidence>
<dbReference type="InterPro" id="IPR003439">
    <property type="entry name" value="ABC_transporter-like_ATP-bd"/>
</dbReference>
<dbReference type="PANTHER" id="PTHR43119">
    <property type="entry name" value="ABC TRANSPORT PROTEIN ATP-BINDING COMPONENT-RELATED"/>
    <property type="match status" value="1"/>
</dbReference>
<evidence type="ECO:0000256" key="1">
    <source>
        <dbReference type="ARBA" id="ARBA00022741"/>
    </source>
</evidence>
<evidence type="ECO:0000259" key="4">
    <source>
        <dbReference type="PROSITE" id="PS50893"/>
    </source>
</evidence>
<keyword evidence="6" id="KW-1185">Reference proteome</keyword>
<dbReference type="InterPro" id="IPR003593">
    <property type="entry name" value="AAA+_ATPase"/>
</dbReference>
<dbReference type="Gene3D" id="3.40.50.300">
    <property type="entry name" value="P-loop containing nucleotide triphosphate hydrolases"/>
    <property type="match status" value="1"/>
</dbReference>
<dbReference type="Pfam" id="PF00005">
    <property type="entry name" value="ABC_tran"/>
    <property type="match status" value="1"/>
</dbReference>
<keyword evidence="2" id="KW-0067">ATP-binding</keyword>
<keyword evidence="1" id="KW-0547">Nucleotide-binding</keyword>
<organism evidence="5 6">
    <name type="scientific">Kwoniella shivajii</name>
    <dbReference type="NCBI Taxonomy" id="564305"/>
    <lineage>
        <taxon>Eukaryota</taxon>
        <taxon>Fungi</taxon>
        <taxon>Dikarya</taxon>
        <taxon>Basidiomycota</taxon>
        <taxon>Agaricomycotina</taxon>
        <taxon>Tremellomycetes</taxon>
        <taxon>Tremellales</taxon>
        <taxon>Cryptococcaceae</taxon>
        <taxon>Kwoniella</taxon>
    </lineage>
</organism>
<gene>
    <name evidence="5" type="ORF">IL334_000671</name>
</gene>
<evidence type="ECO:0000256" key="2">
    <source>
        <dbReference type="ARBA" id="ARBA00022840"/>
    </source>
</evidence>
<feature type="domain" description="ABC transporter" evidence="4">
    <location>
        <begin position="7"/>
        <end position="253"/>
    </location>
</feature>
<feature type="region of interest" description="Disordered" evidence="3">
    <location>
        <begin position="114"/>
        <end position="138"/>
    </location>
</feature>
<sequence>MAPQPVFEVSDLTVLRDNSSPLFSNLSLTLAPGEVLVVRGVSGSGKTTLLKCIAELNLYSKGKLKLHGKESTKWGIPEWRIKVAYIPQRPSLLPGTPLDFLETIRSFSVRLKQKQKAQSDKDGDGNGNGNGQEEGTIDPLDLAQEWGIEKYLWKRDWGTLSGGEGQRIALAIAVGIGGAEVLLLDEPTSAIDDETAQKIEKSLLGMLPSIQGGSHPVNGVRRKGTGPRGLIWITHSAEQADRVGTRTLDLSNL</sequence>
<dbReference type="SMART" id="SM00382">
    <property type="entry name" value="AAA"/>
    <property type="match status" value="1"/>
</dbReference>
<name>A0ABZ1CQ98_9TREE</name>
<dbReference type="PROSITE" id="PS50893">
    <property type="entry name" value="ABC_TRANSPORTER_2"/>
    <property type="match status" value="1"/>
</dbReference>
<proteinExistence type="predicted"/>
<dbReference type="Proteomes" id="UP001329825">
    <property type="component" value="Chromosome 1"/>
</dbReference>
<dbReference type="PANTHER" id="PTHR43119:SF1">
    <property type="entry name" value="ABC TRANSPORTER DOMAIN-CONTAINING PROTEIN"/>
    <property type="match status" value="1"/>
</dbReference>
<accession>A0ABZ1CQ98</accession>
<dbReference type="GeneID" id="87952802"/>
<evidence type="ECO:0000313" key="6">
    <source>
        <dbReference type="Proteomes" id="UP001329825"/>
    </source>
</evidence>
<dbReference type="EMBL" id="CP141881">
    <property type="protein sequence ID" value="WRT63748.1"/>
    <property type="molecule type" value="Genomic_DNA"/>
</dbReference>